<dbReference type="InterPro" id="IPR007268">
    <property type="entry name" value="Rad9/Ddc1"/>
</dbReference>
<dbReference type="AlphaFoldDB" id="A0A1E3QCP0"/>
<name>A0A1E3QCP0_LIPST</name>
<dbReference type="Gene3D" id="3.70.10.10">
    <property type="match status" value="1"/>
</dbReference>
<dbReference type="Proteomes" id="UP000094385">
    <property type="component" value="Unassembled WGS sequence"/>
</dbReference>
<evidence type="ECO:0000313" key="2">
    <source>
        <dbReference type="EMBL" id="ODQ75469.1"/>
    </source>
</evidence>
<accession>A0A1E3QCP0</accession>
<dbReference type="SUPFAM" id="SSF55979">
    <property type="entry name" value="DNA clamp"/>
    <property type="match status" value="1"/>
</dbReference>
<dbReference type="GO" id="GO:0030896">
    <property type="term" value="C:checkpoint clamp complex"/>
    <property type="evidence" value="ECO:0007669"/>
    <property type="project" value="InterPro"/>
</dbReference>
<dbReference type="PANTHER" id="PTHR15237">
    <property type="entry name" value="DNA REPAIR PROTEIN RAD9"/>
    <property type="match status" value="1"/>
</dbReference>
<dbReference type="GO" id="GO:0000076">
    <property type="term" value="P:DNA replication checkpoint signaling"/>
    <property type="evidence" value="ECO:0007669"/>
    <property type="project" value="TreeGrafter"/>
</dbReference>
<feature type="compositionally biased region" description="Polar residues" evidence="1">
    <location>
        <begin position="382"/>
        <end position="405"/>
    </location>
</feature>
<protein>
    <recommendedName>
        <fullName evidence="4">DNA repair protein rad9</fullName>
    </recommendedName>
</protein>
<evidence type="ECO:0008006" key="4">
    <source>
        <dbReference type="Google" id="ProtNLM"/>
    </source>
</evidence>
<sequence>MARFSLTFSSGPKFRDWSRSIYALSRINGYITIAVYDNEVKLVAVGSSKTTFASIEFNQGFFDRFNFIASSRREDSLGLNAVNLQEQARVSIEVQTKFFVSIFRRHEKDSAVERCEISLDDAERTGTGESRLIINLHCHHGITKTYKLSYAKKMPFRILDSVDDYPNSFHVKATVLKEFLDHTSIRAEQFSIKFKDDKVQLSSYTNGVSGAKKGDFLKQPLMTSITVPWEKFNDVIVEDDAESVFSMKELRVLVALADSFRATIEAAFSGPTLPIGFRFGDDNITVKFMLFTGEASADSIRPSTNVQAGFSRRQLVLPPVVSPPRPSLVRSVRYSNGDDDYGPMDSHESYVPPSISRDSQVATTRRSMTASRQTSDRRIRTLSGSTAIESSSQVRSSPPGQSVNVEETYEHSTTAEDDTGQLLIPAPLPPPRLPVLDYRSPFVVRDKAVYEHVDDGNESDGSEVIVWNQTVNAPSLQRMLQEARQERDERERVSRAERVRRSSRDSGENVVQPIHERVSEQHENRMDTEDRRRLAERVKLVKHMAADPEADDGIEEVTFGLIPDREEVDENMDDEAFLHTSDEETQRQRSGEDYGIDSDMALFDQDAYTTTAIGPTPVSQAIPILQLD</sequence>
<organism evidence="2 3">
    <name type="scientific">Lipomyces starkeyi NRRL Y-11557</name>
    <dbReference type="NCBI Taxonomy" id="675824"/>
    <lineage>
        <taxon>Eukaryota</taxon>
        <taxon>Fungi</taxon>
        <taxon>Dikarya</taxon>
        <taxon>Ascomycota</taxon>
        <taxon>Saccharomycotina</taxon>
        <taxon>Lipomycetes</taxon>
        <taxon>Lipomycetales</taxon>
        <taxon>Lipomycetaceae</taxon>
        <taxon>Lipomyces</taxon>
    </lineage>
</organism>
<dbReference type="STRING" id="675824.A0A1E3QCP0"/>
<dbReference type="Pfam" id="PF04139">
    <property type="entry name" value="Rad9"/>
    <property type="match status" value="1"/>
</dbReference>
<dbReference type="GO" id="GO:0006281">
    <property type="term" value="P:DNA repair"/>
    <property type="evidence" value="ECO:0007669"/>
    <property type="project" value="TreeGrafter"/>
</dbReference>
<feature type="compositionally biased region" description="Basic and acidic residues" evidence="1">
    <location>
        <begin position="483"/>
        <end position="507"/>
    </location>
</feature>
<keyword evidence="3" id="KW-1185">Reference proteome</keyword>
<dbReference type="EMBL" id="KV454290">
    <property type="protein sequence ID" value="ODQ75469.1"/>
    <property type="molecule type" value="Genomic_DNA"/>
</dbReference>
<proteinExistence type="predicted"/>
<dbReference type="GO" id="GO:0071479">
    <property type="term" value="P:cellular response to ionizing radiation"/>
    <property type="evidence" value="ECO:0007669"/>
    <property type="project" value="TreeGrafter"/>
</dbReference>
<feature type="region of interest" description="Disordered" evidence="1">
    <location>
        <begin position="321"/>
        <end position="427"/>
    </location>
</feature>
<evidence type="ECO:0000313" key="3">
    <source>
        <dbReference type="Proteomes" id="UP000094385"/>
    </source>
</evidence>
<evidence type="ECO:0000256" key="1">
    <source>
        <dbReference type="SAM" id="MobiDB-lite"/>
    </source>
</evidence>
<reference evidence="2 3" key="1">
    <citation type="journal article" date="2016" name="Proc. Natl. Acad. Sci. U.S.A.">
        <title>Comparative genomics of biotechnologically important yeasts.</title>
        <authorList>
            <person name="Riley R."/>
            <person name="Haridas S."/>
            <person name="Wolfe K.H."/>
            <person name="Lopes M.R."/>
            <person name="Hittinger C.T."/>
            <person name="Goeker M."/>
            <person name="Salamov A.A."/>
            <person name="Wisecaver J.H."/>
            <person name="Long T.M."/>
            <person name="Calvey C.H."/>
            <person name="Aerts A.L."/>
            <person name="Barry K.W."/>
            <person name="Choi C."/>
            <person name="Clum A."/>
            <person name="Coughlan A.Y."/>
            <person name="Deshpande S."/>
            <person name="Douglass A.P."/>
            <person name="Hanson S.J."/>
            <person name="Klenk H.-P."/>
            <person name="LaButti K.M."/>
            <person name="Lapidus A."/>
            <person name="Lindquist E.A."/>
            <person name="Lipzen A.M."/>
            <person name="Meier-Kolthoff J.P."/>
            <person name="Ohm R.A."/>
            <person name="Otillar R.P."/>
            <person name="Pangilinan J.L."/>
            <person name="Peng Y."/>
            <person name="Rokas A."/>
            <person name="Rosa C.A."/>
            <person name="Scheuner C."/>
            <person name="Sibirny A.A."/>
            <person name="Slot J.C."/>
            <person name="Stielow J.B."/>
            <person name="Sun H."/>
            <person name="Kurtzman C.P."/>
            <person name="Blackwell M."/>
            <person name="Grigoriev I.V."/>
            <person name="Jeffries T.W."/>
        </authorList>
    </citation>
    <scope>NUCLEOTIDE SEQUENCE [LARGE SCALE GENOMIC DNA]</scope>
    <source>
        <strain evidence="2 3">NRRL Y-11557</strain>
    </source>
</reference>
<gene>
    <name evidence="2" type="ORF">LIPSTDRAFT_208733</name>
</gene>
<dbReference type="PANTHER" id="PTHR15237:SF0">
    <property type="entry name" value="CELL CYCLE CHECKPOINT CONTROL PROTEIN"/>
    <property type="match status" value="1"/>
</dbReference>
<feature type="region of interest" description="Disordered" evidence="1">
    <location>
        <begin position="483"/>
        <end position="510"/>
    </location>
</feature>
<dbReference type="InterPro" id="IPR046938">
    <property type="entry name" value="DNA_clamp_sf"/>
</dbReference>
<dbReference type="OrthoDB" id="60092at2759"/>
<dbReference type="GO" id="GO:0031573">
    <property type="term" value="P:mitotic intra-S DNA damage checkpoint signaling"/>
    <property type="evidence" value="ECO:0007669"/>
    <property type="project" value="TreeGrafter"/>
</dbReference>
<feature type="compositionally biased region" description="Polar residues" evidence="1">
    <location>
        <begin position="356"/>
        <end position="373"/>
    </location>
</feature>